<evidence type="ECO:0000313" key="8">
    <source>
        <dbReference type="Proteomes" id="UP000184041"/>
    </source>
</evidence>
<dbReference type="GO" id="GO:0004065">
    <property type="term" value="F:arylsulfatase activity"/>
    <property type="evidence" value="ECO:0007669"/>
    <property type="project" value="TreeGrafter"/>
</dbReference>
<dbReference type="PANTHER" id="PTHR42693">
    <property type="entry name" value="ARYLSULFATASE FAMILY MEMBER"/>
    <property type="match status" value="1"/>
</dbReference>
<dbReference type="CDD" id="cd16026">
    <property type="entry name" value="GALNS_like"/>
    <property type="match status" value="1"/>
</dbReference>
<dbReference type="InterPro" id="IPR000917">
    <property type="entry name" value="Sulfatase_N"/>
</dbReference>
<dbReference type="InterPro" id="IPR017850">
    <property type="entry name" value="Alkaline_phosphatase_core_sf"/>
</dbReference>
<keyword evidence="2" id="KW-0479">Metal-binding</keyword>
<dbReference type="Gene3D" id="3.40.720.10">
    <property type="entry name" value="Alkaline Phosphatase, subunit A"/>
    <property type="match status" value="1"/>
</dbReference>
<feature type="domain" description="Sulfatase N-terminal" evidence="6">
    <location>
        <begin position="33"/>
        <end position="328"/>
    </location>
</feature>
<reference evidence="7 8" key="1">
    <citation type="submission" date="2016-11" db="EMBL/GenBank/DDBJ databases">
        <authorList>
            <person name="Jaros S."/>
            <person name="Januszkiewicz K."/>
            <person name="Wedrychowicz H."/>
        </authorList>
    </citation>
    <scope>NUCLEOTIDE SEQUENCE [LARGE SCALE GENOMIC DNA]</scope>
    <source>
        <strain evidence="7 8">DSM 21986</strain>
    </source>
</reference>
<keyword evidence="8" id="KW-1185">Reference proteome</keyword>
<proteinExistence type="inferred from homology"/>
<evidence type="ECO:0000256" key="2">
    <source>
        <dbReference type="ARBA" id="ARBA00022723"/>
    </source>
</evidence>
<organism evidence="7 8">
    <name type="scientific">Fodinibius roseus</name>
    <dbReference type="NCBI Taxonomy" id="1194090"/>
    <lineage>
        <taxon>Bacteria</taxon>
        <taxon>Pseudomonadati</taxon>
        <taxon>Balneolota</taxon>
        <taxon>Balneolia</taxon>
        <taxon>Balneolales</taxon>
        <taxon>Balneolaceae</taxon>
        <taxon>Fodinibius</taxon>
    </lineage>
</organism>
<dbReference type="AlphaFoldDB" id="A0A1M5DU81"/>
<evidence type="ECO:0000256" key="5">
    <source>
        <dbReference type="SAM" id="SignalP"/>
    </source>
</evidence>
<comment type="similarity">
    <text evidence="1">Belongs to the sulfatase family.</text>
</comment>
<dbReference type="InterPro" id="IPR024607">
    <property type="entry name" value="Sulfatase_CS"/>
</dbReference>
<dbReference type="InterPro" id="IPR050738">
    <property type="entry name" value="Sulfatase"/>
</dbReference>
<dbReference type="STRING" id="1194090.SAMN05443144_11238"/>
<gene>
    <name evidence="7" type="ORF">SAMN05443144_11238</name>
</gene>
<dbReference type="PROSITE" id="PS00149">
    <property type="entry name" value="SULFATASE_2"/>
    <property type="match status" value="1"/>
</dbReference>
<name>A0A1M5DU81_9BACT</name>
<keyword evidence="5" id="KW-0732">Signal</keyword>
<evidence type="ECO:0000259" key="6">
    <source>
        <dbReference type="Pfam" id="PF00884"/>
    </source>
</evidence>
<evidence type="ECO:0000256" key="3">
    <source>
        <dbReference type="ARBA" id="ARBA00022801"/>
    </source>
</evidence>
<keyword evidence="4" id="KW-0106">Calcium</keyword>
<keyword evidence="3" id="KW-0378">Hydrolase</keyword>
<dbReference type="EMBL" id="FQUS01000012">
    <property type="protein sequence ID" value="SHF70588.1"/>
    <property type="molecule type" value="Genomic_DNA"/>
</dbReference>
<sequence length="447" mass="50098">MFKNVAIAFTLIVFFALGPVNAFAQGDKAGEHPNFIIIFNDDLGYGDVGRSGSPLIQTPHIDRMEAEGVKLAHHYSSANVCTPARAGLLTGRYPIRTGLAHSVLFPDDNHGLPDEEVTLAEALRQEGYRTGMVGKWHLGTVDVSWPTGNGFDYFYGLPYSNDMSPLPLYRNKEVLEEPVDQTTLTKRYTREAVQFIEEQPDEPFFLYLAHSMPHVPLYASEAFQGRSKAGLYGDVIEEIDWSVGEVLGALERQGIDENTLVIVTSDNGPWFEGSSGRLRDRKGAASWEGGQGVPLIARWPGQIPPGVSSDAITMNFDLFPTLLALAGAEVPGDRTIDGKNIWPVLQGGEQSPHEYLYFFNNQEITAVRSQRWKFVVRSYYRRGLTRFEGERGGEPHYYDPGLLFDLECNPSEQFSYTREQPGVVEEMVKRLERGRQELEPLAREEEE</sequence>
<feature type="chain" id="PRO_5012544782" evidence="5">
    <location>
        <begin position="25"/>
        <end position="447"/>
    </location>
</feature>
<evidence type="ECO:0000313" key="7">
    <source>
        <dbReference type="EMBL" id="SHF70588.1"/>
    </source>
</evidence>
<dbReference type="SUPFAM" id="SSF53649">
    <property type="entry name" value="Alkaline phosphatase-like"/>
    <property type="match status" value="1"/>
</dbReference>
<dbReference type="PANTHER" id="PTHR42693:SF53">
    <property type="entry name" value="ENDO-4-O-SULFATASE"/>
    <property type="match status" value="1"/>
</dbReference>
<dbReference type="Proteomes" id="UP000184041">
    <property type="component" value="Unassembled WGS sequence"/>
</dbReference>
<accession>A0A1M5DU81</accession>
<evidence type="ECO:0000256" key="4">
    <source>
        <dbReference type="ARBA" id="ARBA00022837"/>
    </source>
</evidence>
<evidence type="ECO:0000256" key="1">
    <source>
        <dbReference type="ARBA" id="ARBA00008779"/>
    </source>
</evidence>
<dbReference type="Gene3D" id="3.30.1120.10">
    <property type="match status" value="1"/>
</dbReference>
<dbReference type="GO" id="GO:0046872">
    <property type="term" value="F:metal ion binding"/>
    <property type="evidence" value="ECO:0007669"/>
    <property type="project" value="UniProtKB-KW"/>
</dbReference>
<dbReference type="RefSeq" id="WP_073064404.1">
    <property type="nucleotide sequence ID" value="NZ_FQUS01000012.1"/>
</dbReference>
<dbReference type="OrthoDB" id="9766107at2"/>
<feature type="signal peptide" evidence="5">
    <location>
        <begin position="1"/>
        <end position="24"/>
    </location>
</feature>
<dbReference type="Pfam" id="PF00884">
    <property type="entry name" value="Sulfatase"/>
    <property type="match status" value="1"/>
</dbReference>
<dbReference type="Pfam" id="PF14707">
    <property type="entry name" value="Sulfatase_C"/>
    <property type="match status" value="1"/>
</dbReference>
<protein>
    <submittedName>
        <fullName evidence="7">Uncharacterized sulfatase</fullName>
    </submittedName>
</protein>